<accession>A0A8K0C493</accession>
<dbReference type="Pfam" id="PF04117">
    <property type="entry name" value="Mpv17_PMP22"/>
    <property type="match status" value="1"/>
</dbReference>
<dbReference type="PANTHER" id="PTHR11266">
    <property type="entry name" value="PEROXISOMAL MEMBRANE PROTEIN 2, PXMP2 MPV17"/>
    <property type="match status" value="1"/>
</dbReference>
<evidence type="ECO:0000313" key="8">
    <source>
        <dbReference type="EMBL" id="KAF2879609.1"/>
    </source>
</evidence>
<keyword evidence="3 7" id="KW-0812">Transmembrane</keyword>
<keyword evidence="5 7" id="KW-0472">Membrane</keyword>
<dbReference type="PANTHER" id="PTHR11266:SF17">
    <property type="entry name" value="PROTEIN MPV17"/>
    <property type="match status" value="1"/>
</dbReference>
<dbReference type="OrthoDB" id="430207at2759"/>
<organism evidence="8 9">
    <name type="scientific">Ignelater luminosus</name>
    <name type="common">Cucubano</name>
    <name type="synonym">Pyrophorus luminosus</name>
    <dbReference type="NCBI Taxonomy" id="2038154"/>
    <lineage>
        <taxon>Eukaryota</taxon>
        <taxon>Metazoa</taxon>
        <taxon>Ecdysozoa</taxon>
        <taxon>Arthropoda</taxon>
        <taxon>Hexapoda</taxon>
        <taxon>Insecta</taxon>
        <taxon>Pterygota</taxon>
        <taxon>Neoptera</taxon>
        <taxon>Endopterygota</taxon>
        <taxon>Coleoptera</taxon>
        <taxon>Polyphaga</taxon>
        <taxon>Elateriformia</taxon>
        <taxon>Elateroidea</taxon>
        <taxon>Elateridae</taxon>
        <taxon>Agrypninae</taxon>
        <taxon>Pyrophorini</taxon>
        <taxon>Ignelater</taxon>
    </lineage>
</organism>
<dbReference type="GO" id="GO:0016020">
    <property type="term" value="C:membrane"/>
    <property type="evidence" value="ECO:0007669"/>
    <property type="project" value="UniProtKB-SubCell"/>
</dbReference>
<keyword evidence="9" id="KW-1185">Reference proteome</keyword>
<dbReference type="Proteomes" id="UP000801492">
    <property type="component" value="Unassembled WGS sequence"/>
</dbReference>
<protein>
    <recommendedName>
        <fullName evidence="6">Mitochondrial inner membrane protein Mpv17</fullName>
    </recommendedName>
</protein>
<evidence type="ECO:0000256" key="6">
    <source>
        <dbReference type="ARBA" id="ARBA00049743"/>
    </source>
</evidence>
<feature type="transmembrane region" description="Helical" evidence="7">
    <location>
        <begin position="53"/>
        <end position="75"/>
    </location>
</feature>
<keyword evidence="4 7" id="KW-1133">Transmembrane helix</keyword>
<feature type="transmembrane region" description="Helical" evidence="7">
    <location>
        <begin position="96"/>
        <end position="113"/>
    </location>
</feature>
<gene>
    <name evidence="8" type="ORF">ILUMI_26560</name>
</gene>
<comment type="similarity">
    <text evidence="2 7">Belongs to the peroxisomal membrane protein PXMP2/4 family.</text>
</comment>
<evidence type="ECO:0000256" key="2">
    <source>
        <dbReference type="ARBA" id="ARBA00006824"/>
    </source>
</evidence>
<proteinExistence type="inferred from homology"/>
<dbReference type="EMBL" id="VTPC01091118">
    <property type="protein sequence ID" value="KAF2879609.1"/>
    <property type="molecule type" value="Genomic_DNA"/>
</dbReference>
<evidence type="ECO:0000256" key="1">
    <source>
        <dbReference type="ARBA" id="ARBA00004141"/>
    </source>
</evidence>
<evidence type="ECO:0000256" key="4">
    <source>
        <dbReference type="ARBA" id="ARBA00022989"/>
    </source>
</evidence>
<dbReference type="InterPro" id="IPR007248">
    <property type="entry name" value="Mpv17_PMP22"/>
</dbReference>
<dbReference type="GO" id="GO:1901858">
    <property type="term" value="P:regulation of mitochondrial DNA metabolic process"/>
    <property type="evidence" value="ECO:0007669"/>
    <property type="project" value="TreeGrafter"/>
</dbReference>
<evidence type="ECO:0000256" key="3">
    <source>
        <dbReference type="ARBA" id="ARBA00022692"/>
    </source>
</evidence>
<evidence type="ECO:0000256" key="7">
    <source>
        <dbReference type="RuleBase" id="RU363053"/>
    </source>
</evidence>
<sequence length="193" mass="21603">MGTVLRIYENALRRYPLLTSSIQTSMLMATGDIISQTVIEETSLKKVNLKRTAQFASVGLFLAGPALTTWYRVLAKTFGDKGHTSVVLKKVALDQFVFAPAFIGVFLTALGVVQGKDPQVTVAEVKKNYLDVVISNYKLWPWVQLGNFYLVPLRYQVLVVQLVAILWNTYLSWKTQASDVIKTKDVSTNLVEQ</sequence>
<dbReference type="GO" id="GO:0005739">
    <property type="term" value="C:mitochondrion"/>
    <property type="evidence" value="ECO:0007669"/>
    <property type="project" value="TreeGrafter"/>
</dbReference>
<comment type="subcellular location">
    <subcellularLocation>
        <location evidence="1">Membrane</location>
        <topology evidence="1">Multi-pass membrane protein</topology>
    </subcellularLocation>
</comment>
<dbReference type="AlphaFoldDB" id="A0A8K0C493"/>
<evidence type="ECO:0000313" key="9">
    <source>
        <dbReference type="Proteomes" id="UP000801492"/>
    </source>
</evidence>
<comment type="caution">
    <text evidence="8">The sequence shown here is derived from an EMBL/GenBank/DDBJ whole genome shotgun (WGS) entry which is preliminary data.</text>
</comment>
<dbReference type="GO" id="GO:0015267">
    <property type="term" value="F:channel activity"/>
    <property type="evidence" value="ECO:0007669"/>
    <property type="project" value="TreeGrafter"/>
</dbReference>
<name>A0A8K0C493_IGNLU</name>
<evidence type="ECO:0000256" key="5">
    <source>
        <dbReference type="ARBA" id="ARBA00023136"/>
    </source>
</evidence>
<reference evidence="8" key="1">
    <citation type="submission" date="2019-08" db="EMBL/GenBank/DDBJ databases">
        <title>The genome of the North American firefly Photinus pyralis.</title>
        <authorList>
            <consortium name="Photinus pyralis genome working group"/>
            <person name="Fallon T.R."/>
            <person name="Sander Lower S.E."/>
            <person name="Weng J.-K."/>
        </authorList>
    </citation>
    <scope>NUCLEOTIDE SEQUENCE</scope>
    <source>
        <strain evidence="8">TRF0915ILg1</strain>
        <tissue evidence="8">Whole body</tissue>
    </source>
</reference>